<organism evidence="1 2">
    <name type="scientific">Butyricimonas faecihominis</name>
    <dbReference type="NCBI Taxonomy" id="1472416"/>
    <lineage>
        <taxon>Bacteria</taxon>
        <taxon>Pseudomonadati</taxon>
        <taxon>Bacteroidota</taxon>
        <taxon>Bacteroidia</taxon>
        <taxon>Bacteroidales</taxon>
        <taxon>Odoribacteraceae</taxon>
        <taxon>Butyricimonas</taxon>
    </lineage>
</organism>
<dbReference type="OrthoDB" id="1098137at2"/>
<dbReference type="InterPro" id="IPR013783">
    <property type="entry name" value="Ig-like_fold"/>
</dbReference>
<keyword evidence="2" id="KW-1185">Reference proteome</keyword>
<accession>A0A7W6HT80</accession>
<reference evidence="1 2" key="1">
    <citation type="submission" date="2020-08" db="EMBL/GenBank/DDBJ databases">
        <title>Genomic Encyclopedia of Type Strains, Phase IV (KMG-IV): sequencing the most valuable type-strain genomes for metagenomic binning, comparative biology and taxonomic classification.</title>
        <authorList>
            <person name="Goeker M."/>
        </authorList>
    </citation>
    <scope>NUCLEOTIDE SEQUENCE [LARGE SCALE GENOMIC DNA]</scope>
    <source>
        <strain evidence="1 2">DSM 105721</strain>
    </source>
</reference>
<dbReference type="SUPFAM" id="SSF49464">
    <property type="entry name" value="Carboxypeptidase regulatory domain-like"/>
    <property type="match status" value="1"/>
</dbReference>
<evidence type="ECO:0000313" key="1">
    <source>
        <dbReference type="EMBL" id="MBB4024551.1"/>
    </source>
</evidence>
<sequence>MKKGILFLILFFLVVCKGTGQILQGYVKTLEEKPVSQAHVILLNSDLKVIAHAVSDDDGFFLIQAVEKGMYKLNISCVGFEILQQNILIEGNRGDLGVFRIKEGITLDEVTVIKHKKSLTTKVDRIIYDVEQDSMAKNSVAMQILEKLPFVNIDLKTK</sequence>
<dbReference type="RefSeq" id="WP_124318224.1">
    <property type="nucleotide sequence ID" value="NZ_AP028155.1"/>
</dbReference>
<comment type="caution">
    <text evidence="1">The sequence shown here is derived from an EMBL/GenBank/DDBJ whole genome shotgun (WGS) entry which is preliminary data.</text>
</comment>
<dbReference type="Proteomes" id="UP000546007">
    <property type="component" value="Unassembled WGS sequence"/>
</dbReference>
<dbReference type="Pfam" id="PF13715">
    <property type="entry name" value="CarbopepD_reg_2"/>
    <property type="match status" value="1"/>
</dbReference>
<dbReference type="InterPro" id="IPR008969">
    <property type="entry name" value="CarboxyPept-like_regulatory"/>
</dbReference>
<name>A0A7W6HT80_9BACT</name>
<protein>
    <recommendedName>
        <fullName evidence="3">Carboxypeptidase-like regulatory domain-containing protein</fullName>
    </recommendedName>
</protein>
<evidence type="ECO:0008006" key="3">
    <source>
        <dbReference type="Google" id="ProtNLM"/>
    </source>
</evidence>
<dbReference type="EMBL" id="JACIES010000001">
    <property type="protein sequence ID" value="MBB4024551.1"/>
    <property type="molecule type" value="Genomic_DNA"/>
</dbReference>
<dbReference type="Gene3D" id="2.60.40.10">
    <property type="entry name" value="Immunoglobulins"/>
    <property type="match status" value="1"/>
</dbReference>
<dbReference type="AlphaFoldDB" id="A0A7W6HT80"/>
<proteinExistence type="predicted"/>
<gene>
    <name evidence="1" type="ORF">GGR14_000312</name>
</gene>
<dbReference type="GeneID" id="93100767"/>
<evidence type="ECO:0000313" key="2">
    <source>
        <dbReference type="Proteomes" id="UP000546007"/>
    </source>
</evidence>